<dbReference type="PANTHER" id="PTHR23282:SF148">
    <property type="entry name" value="MAM DOMAIN-CONTAINING PROTEIN"/>
    <property type="match status" value="1"/>
</dbReference>
<evidence type="ECO:0000256" key="7">
    <source>
        <dbReference type="SAM" id="MobiDB-lite"/>
    </source>
</evidence>
<dbReference type="PRINTS" id="PR00020">
    <property type="entry name" value="MAMDOMAIN"/>
</dbReference>
<dbReference type="Gene3D" id="2.60.120.200">
    <property type="match status" value="2"/>
</dbReference>
<feature type="compositionally biased region" description="Low complexity" evidence="7">
    <location>
        <begin position="56"/>
        <end position="70"/>
    </location>
</feature>
<dbReference type="InterPro" id="IPR051560">
    <property type="entry name" value="MAM_domain-containing"/>
</dbReference>
<dbReference type="Gene3D" id="2.40.155.10">
    <property type="entry name" value="Green fluorescent protein"/>
    <property type="match status" value="1"/>
</dbReference>
<dbReference type="SUPFAM" id="SSF57196">
    <property type="entry name" value="EGF/Laminin"/>
    <property type="match status" value="1"/>
</dbReference>
<organism evidence="12 13">
    <name type="scientific">Branchiostoma belcheri</name>
    <name type="common">Amphioxus</name>
    <dbReference type="NCBI Taxonomy" id="7741"/>
    <lineage>
        <taxon>Eukaryota</taxon>
        <taxon>Metazoa</taxon>
        <taxon>Chordata</taxon>
        <taxon>Cephalochordata</taxon>
        <taxon>Leptocardii</taxon>
        <taxon>Amphioxiformes</taxon>
        <taxon>Branchiostomatidae</taxon>
        <taxon>Branchiostoma</taxon>
    </lineage>
</organism>
<evidence type="ECO:0000256" key="1">
    <source>
        <dbReference type="ARBA" id="ARBA00009738"/>
    </source>
</evidence>
<evidence type="ECO:0000256" key="3">
    <source>
        <dbReference type="ARBA" id="ARBA00022729"/>
    </source>
</evidence>
<dbReference type="PROSITE" id="PS50026">
    <property type="entry name" value="EGF_3"/>
    <property type="match status" value="1"/>
</dbReference>
<evidence type="ECO:0000256" key="4">
    <source>
        <dbReference type="ARBA" id="ARBA00022737"/>
    </source>
</evidence>
<accession>A0A6P5AF16</accession>
<dbReference type="Proteomes" id="UP000515135">
    <property type="component" value="Unplaced"/>
</dbReference>
<dbReference type="AlphaFoldDB" id="A0A6P5AF16"/>
<keyword evidence="2 6" id="KW-0245">EGF-like domain</keyword>
<dbReference type="GO" id="GO:0005509">
    <property type="term" value="F:calcium ion binding"/>
    <property type="evidence" value="ECO:0007669"/>
    <property type="project" value="InterPro"/>
</dbReference>
<feature type="signal peptide" evidence="9">
    <location>
        <begin position="1"/>
        <end position="24"/>
    </location>
</feature>
<dbReference type="CDD" id="cd06263">
    <property type="entry name" value="MAM"/>
    <property type="match status" value="2"/>
</dbReference>
<comment type="caution">
    <text evidence="6">Lacks conserved residue(s) required for the propagation of feature annotation.</text>
</comment>
<feature type="transmembrane region" description="Helical" evidence="8">
    <location>
        <begin position="416"/>
        <end position="439"/>
    </location>
</feature>
<dbReference type="InterPro" id="IPR000152">
    <property type="entry name" value="EGF-type_Asp/Asn_hydroxyl_site"/>
</dbReference>
<dbReference type="PROSITE" id="PS00010">
    <property type="entry name" value="ASX_HYDROXYL"/>
    <property type="match status" value="1"/>
</dbReference>
<dbReference type="PROSITE" id="PS00740">
    <property type="entry name" value="MAM_1"/>
    <property type="match status" value="1"/>
</dbReference>
<feature type="chain" id="PRO_5027729217" evidence="9">
    <location>
        <begin position="25"/>
        <end position="490"/>
    </location>
</feature>
<reference evidence="13" key="1">
    <citation type="submission" date="2025-08" db="UniProtKB">
        <authorList>
            <consortium name="RefSeq"/>
        </authorList>
    </citation>
    <scope>IDENTIFICATION</scope>
    <source>
        <tissue evidence="13">Gonad</tissue>
    </source>
</reference>
<keyword evidence="8" id="KW-0472">Membrane</keyword>
<dbReference type="InterPro" id="IPR013320">
    <property type="entry name" value="ConA-like_dom_sf"/>
</dbReference>
<evidence type="ECO:0000313" key="13">
    <source>
        <dbReference type="RefSeq" id="XP_019641852.1"/>
    </source>
</evidence>
<dbReference type="InterPro" id="IPR000742">
    <property type="entry name" value="EGF"/>
</dbReference>
<dbReference type="KEGG" id="bbel:109483300"/>
<evidence type="ECO:0000259" key="11">
    <source>
        <dbReference type="PROSITE" id="PS50060"/>
    </source>
</evidence>
<dbReference type="PANTHER" id="PTHR23282">
    <property type="entry name" value="APICAL ENDOSOMAL GLYCOPROTEIN PRECURSOR"/>
    <property type="match status" value="1"/>
</dbReference>
<dbReference type="CDD" id="cd00054">
    <property type="entry name" value="EGF_CA"/>
    <property type="match status" value="1"/>
</dbReference>
<protein>
    <submittedName>
        <fullName evidence="13">MAM and LDL-receptor class A domain-containing protein 1-like</fullName>
    </submittedName>
</protein>
<dbReference type="PROSITE" id="PS01186">
    <property type="entry name" value="EGF_2"/>
    <property type="match status" value="1"/>
</dbReference>
<dbReference type="PROSITE" id="PS50060">
    <property type="entry name" value="MAM_2"/>
    <property type="match status" value="2"/>
</dbReference>
<dbReference type="RefSeq" id="XP_019641852.1">
    <property type="nucleotide sequence ID" value="XM_019786293.1"/>
</dbReference>
<keyword evidence="3 9" id="KW-0732">Signal</keyword>
<dbReference type="Pfam" id="PF12947">
    <property type="entry name" value="EGF_3"/>
    <property type="match status" value="1"/>
</dbReference>
<feature type="domain" description="MAM" evidence="11">
    <location>
        <begin position="28"/>
        <end position="188"/>
    </location>
</feature>
<proteinExistence type="inferred from homology"/>
<dbReference type="PROSITE" id="PS01187">
    <property type="entry name" value="EGF_CA"/>
    <property type="match status" value="1"/>
</dbReference>
<feature type="domain" description="EGF-like" evidence="10">
    <location>
        <begin position="354"/>
        <end position="394"/>
    </location>
</feature>
<dbReference type="InterPro" id="IPR000998">
    <property type="entry name" value="MAM_dom"/>
</dbReference>
<dbReference type="OrthoDB" id="412155at2759"/>
<keyword evidence="4" id="KW-0677">Repeat</keyword>
<evidence type="ECO:0000256" key="8">
    <source>
        <dbReference type="SAM" id="Phobius"/>
    </source>
</evidence>
<keyword evidence="8" id="KW-1133">Transmembrane helix</keyword>
<dbReference type="InterPro" id="IPR001881">
    <property type="entry name" value="EGF-like_Ca-bd_dom"/>
</dbReference>
<evidence type="ECO:0000259" key="10">
    <source>
        <dbReference type="PROSITE" id="PS50026"/>
    </source>
</evidence>
<dbReference type="InterPro" id="IPR024731">
    <property type="entry name" value="NELL2-like_EGF"/>
</dbReference>
<evidence type="ECO:0000313" key="12">
    <source>
        <dbReference type="Proteomes" id="UP000515135"/>
    </source>
</evidence>
<dbReference type="SMART" id="SM00137">
    <property type="entry name" value="MAM"/>
    <property type="match status" value="2"/>
</dbReference>
<dbReference type="GO" id="GO:0016020">
    <property type="term" value="C:membrane"/>
    <property type="evidence" value="ECO:0007669"/>
    <property type="project" value="InterPro"/>
</dbReference>
<evidence type="ECO:0000256" key="9">
    <source>
        <dbReference type="SAM" id="SignalP"/>
    </source>
</evidence>
<dbReference type="Pfam" id="PF00629">
    <property type="entry name" value="MAM"/>
    <property type="match status" value="2"/>
</dbReference>
<dbReference type="GeneID" id="109483300"/>
<evidence type="ECO:0000256" key="2">
    <source>
        <dbReference type="ARBA" id="ARBA00022536"/>
    </source>
</evidence>
<dbReference type="SMART" id="SM00181">
    <property type="entry name" value="EGF"/>
    <property type="match status" value="1"/>
</dbReference>
<dbReference type="InterPro" id="IPR018097">
    <property type="entry name" value="EGF_Ca-bd_CS"/>
</dbReference>
<dbReference type="SUPFAM" id="SSF49899">
    <property type="entry name" value="Concanavalin A-like lectins/glucanases"/>
    <property type="match status" value="2"/>
</dbReference>
<sequence length="490" mass="53487">MMTITRMLSLQGACLFLLIRATSSTAVESCDFESYRICGYTQDRTDDFDWTRRRGSTTTSGTGPTGDHTTGSGYYMHIDGTGQSLGKKARLKSSLIFTRGAQDFCLEFYYHMYGSTVGTLNVYRDRSYSSYRVWSMSGNQGNAWQKASVDFSSSSSYFQIIFEGVRGQWDNSDIAIDDVEISNHACGAVPTGTGDCNFESSDICGYTHDRTHDFDWQRHRGATSSSGTGPSQDHTTGTGYYMYMETTLPATGDKARLVSPAIVGGGGKCVQFWYHMYGSRTGTLAVFNKVYDQTTQGTRVWLLSGNQGDAWRRARVTLSQTAAYFQLVFEGTNGGFFSDIAVDDIDVSDGSCRDVNECLQDAQACSPHAQCTNTADGYECTCRPGYSGNGHLCEGMEASTPVSVSTVSGLSTQQTLVVVGSVLGTMLVGLSAALIFTVMRNRQKSHDLRSIIEQNGEVAMDDISDEKLGGFQNPSYGILQVTIRNDVSDI</sequence>
<keyword evidence="5" id="KW-1015">Disulfide bond</keyword>
<name>A0A6P5AF16_BRABE</name>
<dbReference type="SMART" id="SM00179">
    <property type="entry name" value="EGF_CA"/>
    <property type="match status" value="1"/>
</dbReference>
<dbReference type="FunFam" id="2.10.25.10:FF:000038">
    <property type="entry name" value="Fibrillin 2"/>
    <property type="match status" value="1"/>
</dbReference>
<evidence type="ECO:0000256" key="6">
    <source>
        <dbReference type="PROSITE-ProRule" id="PRU00076"/>
    </source>
</evidence>
<evidence type="ECO:0000256" key="5">
    <source>
        <dbReference type="ARBA" id="ARBA00023157"/>
    </source>
</evidence>
<dbReference type="InterPro" id="IPR009017">
    <property type="entry name" value="GFP"/>
</dbReference>
<comment type="similarity">
    <text evidence="1">Belongs to the nephronectin family.</text>
</comment>
<keyword evidence="12" id="KW-1185">Reference proteome</keyword>
<feature type="domain" description="MAM" evidence="11">
    <location>
        <begin position="194"/>
        <end position="354"/>
    </location>
</feature>
<keyword evidence="8" id="KW-0812">Transmembrane</keyword>
<gene>
    <name evidence="13" type="primary">LOC109483300</name>
</gene>
<feature type="region of interest" description="Disordered" evidence="7">
    <location>
        <begin position="51"/>
        <end position="70"/>
    </location>
</feature>